<evidence type="ECO:0000313" key="3">
    <source>
        <dbReference type="EMBL" id="XBH16946.1"/>
    </source>
</evidence>
<protein>
    <submittedName>
        <fullName evidence="3">Acyltransferase</fullName>
        <ecNumber evidence="3">2.3.-.-</ecNumber>
    </submittedName>
</protein>
<dbReference type="GO" id="GO:0016020">
    <property type="term" value="C:membrane"/>
    <property type="evidence" value="ECO:0007669"/>
    <property type="project" value="TreeGrafter"/>
</dbReference>
<name>A0AAU7DHT1_9BACT</name>
<accession>A0AAU7DHT1</accession>
<feature type="transmembrane region" description="Helical" evidence="1">
    <location>
        <begin position="239"/>
        <end position="257"/>
    </location>
</feature>
<dbReference type="InterPro" id="IPR002656">
    <property type="entry name" value="Acyl_transf_3_dom"/>
</dbReference>
<dbReference type="PANTHER" id="PTHR23028">
    <property type="entry name" value="ACETYLTRANSFERASE"/>
    <property type="match status" value="1"/>
</dbReference>
<dbReference type="PANTHER" id="PTHR23028:SF53">
    <property type="entry name" value="ACYL_TRANSF_3 DOMAIN-CONTAINING PROTEIN"/>
    <property type="match status" value="1"/>
</dbReference>
<dbReference type="InterPro" id="IPR050879">
    <property type="entry name" value="Acyltransferase_3"/>
</dbReference>
<feature type="transmembrane region" description="Helical" evidence="1">
    <location>
        <begin position="42"/>
        <end position="61"/>
    </location>
</feature>
<feature type="transmembrane region" description="Helical" evidence="1">
    <location>
        <begin position="73"/>
        <end position="91"/>
    </location>
</feature>
<feature type="domain" description="Acyltransferase 3" evidence="2">
    <location>
        <begin position="5"/>
        <end position="308"/>
    </location>
</feature>
<keyword evidence="3" id="KW-0808">Transferase</keyword>
<dbReference type="GO" id="GO:0009103">
    <property type="term" value="P:lipopolysaccharide biosynthetic process"/>
    <property type="evidence" value="ECO:0007669"/>
    <property type="project" value="TreeGrafter"/>
</dbReference>
<keyword evidence="1" id="KW-0472">Membrane</keyword>
<organism evidence="3">
    <name type="scientific">Telmatobacter sp. DSM 110680</name>
    <dbReference type="NCBI Taxonomy" id="3036704"/>
    <lineage>
        <taxon>Bacteria</taxon>
        <taxon>Pseudomonadati</taxon>
        <taxon>Acidobacteriota</taxon>
        <taxon>Terriglobia</taxon>
        <taxon>Terriglobales</taxon>
        <taxon>Acidobacteriaceae</taxon>
        <taxon>Telmatobacter</taxon>
    </lineage>
</organism>
<dbReference type="AlphaFoldDB" id="A0AAU7DHT1"/>
<proteinExistence type="predicted"/>
<feature type="transmembrane region" description="Helical" evidence="1">
    <location>
        <begin position="153"/>
        <end position="172"/>
    </location>
</feature>
<keyword evidence="1" id="KW-0812">Transmembrane</keyword>
<evidence type="ECO:0000256" key="1">
    <source>
        <dbReference type="SAM" id="Phobius"/>
    </source>
</evidence>
<gene>
    <name evidence="3" type="ORF">P8935_20520</name>
</gene>
<feature type="transmembrane region" description="Helical" evidence="1">
    <location>
        <begin position="124"/>
        <end position="146"/>
    </location>
</feature>
<reference evidence="3" key="1">
    <citation type="submission" date="2023-03" db="EMBL/GenBank/DDBJ databases">
        <title>Edaphobacter sp.</title>
        <authorList>
            <person name="Huber K.J."/>
            <person name="Papendorf J."/>
            <person name="Pilke C."/>
            <person name="Bunk B."/>
            <person name="Sproeer C."/>
            <person name="Pester M."/>
        </authorList>
    </citation>
    <scope>NUCLEOTIDE SEQUENCE</scope>
    <source>
        <strain evidence="3">DSM 110680</strain>
    </source>
</reference>
<keyword evidence="1" id="KW-1133">Transmembrane helix</keyword>
<dbReference type="EMBL" id="CP121196">
    <property type="protein sequence ID" value="XBH16946.1"/>
    <property type="molecule type" value="Genomic_DNA"/>
</dbReference>
<sequence length="337" mass="38025">MNRIPSLDGWRGVAITLVLLEHIQGTMHRSIPGPWTNTGQHGVTIFFVLSGFLITTKLLEGPIDLKRFYLRRFFRLLPVVWVYLIVIWLFGKAIGIQTLTSTEVVSCLFIFRNFLGHLGQGLTASFWSLSIEEQFYLVWPCLLLLAGGRRARWFALAGALLCSGYRLLNWDFYNHLYLSFRTEVRADALLIGCLVSLLLNEPSFRPLACRWSKVLALPAGAIVLFCVTRFPYLPPLTESVAIAVLIVASVVHPNSLMARPLSFRPLAWLGTISYSLYVWNLFFFLISGSVLSEIVMMCLMFCFALASYYVIERPATRLGHRLTSIAGRPNPAQTELA</sequence>
<keyword evidence="3" id="KW-0012">Acyltransferase</keyword>
<feature type="transmembrane region" description="Helical" evidence="1">
    <location>
        <begin position="294"/>
        <end position="311"/>
    </location>
</feature>
<dbReference type="GO" id="GO:0016747">
    <property type="term" value="F:acyltransferase activity, transferring groups other than amino-acyl groups"/>
    <property type="evidence" value="ECO:0007669"/>
    <property type="project" value="InterPro"/>
</dbReference>
<feature type="transmembrane region" description="Helical" evidence="1">
    <location>
        <begin position="266"/>
        <end position="288"/>
    </location>
</feature>
<dbReference type="EC" id="2.3.-.-" evidence="3"/>
<dbReference type="RefSeq" id="WP_348262176.1">
    <property type="nucleotide sequence ID" value="NZ_CP121196.1"/>
</dbReference>
<evidence type="ECO:0000259" key="2">
    <source>
        <dbReference type="Pfam" id="PF01757"/>
    </source>
</evidence>
<dbReference type="Pfam" id="PF01757">
    <property type="entry name" value="Acyl_transf_3"/>
    <property type="match status" value="1"/>
</dbReference>